<evidence type="ECO:0000256" key="1">
    <source>
        <dbReference type="SAM" id="MobiDB-lite"/>
    </source>
</evidence>
<evidence type="ECO:0000313" key="2">
    <source>
        <dbReference type="EMBL" id="AKJ05414.1"/>
    </source>
</evidence>
<evidence type="ECO:0000313" key="3">
    <source>
        <dbReference type="Proteomes" id="UP000035579"/>
    </source>
</evidence>
<reference evidence="2 3" key="1">
    <citation type="submission" date="2015-05" db="EMBL/GenBank/DDBJ databases">
        <title>Genome assembly of Archangium gephyra DSM 2261.</title>
        <authorList>
            <person name="Sharma G."/>
            <person name="Subramanian S."/>
        </authorList>
    </citation>
    <scope>NUCLEOTIDE SEQUENCE [LARGE SCALE GENOMIC DNA]</scope>
    <source>
        <strain evidence="2 3">DSM 2261</strain>
    </source>
</reference>
<feature type="region of interest" description="Disordered" evidence="1">
    <location>
        <begin position="1"/>
        <end position="37"/>
    </location>
</feature>
<gene>
    <name evidence="2" type="ORF">AA314_07040</name>
</gene>
<dbReference type="KEGG" id="age:AA314_07040"/>
<dbReference type="EMBL" id="CP011509">
    <property type="protein sequence ID" value="AKJ05414.1"/>
    <property type="molecule type" value="Genomic_DNA"/>
</dbReference>
<name>A0AAC8QDB4_9BACT</name>
<proteinExistence type="predicted"/>
<organism evidence="2 3">
    <name type="scientific">Archangium gephyra</name>
    <dbReference type="NCBI Taxonomy" id="48"/>
    <lineage>
        <taxon>Bacteria</taxon>
        <taxon>Pseudomonadati</taxon>
        <taxon>Myxococcota</taxon>
        <taxon>Myxococcia</taxon>
        <taxon>Myxococcales</taxon>
        <taxon>Cystobacterineae</taxon>
        <taxon>Archangiaceae</taxon>
        <taxon>Archangium</taxon>
    </lineage>
</organism>
<sequence length="37" mass="3859">MRGKASPTLGRLLSETPGRAARSTPGQAMVGHDPLLE</sequence>
<dbReference type="AlphaFoldDB" id="A0AAC8QDB4"/>
<dbReference type="Proteomes" id="UP000035579">
    <property type="component" value="Chromosome"/>
</dbReference>
<accession>A0AAC8QDB4</accession>
<protein>
    <submittedName>
        <fullName evidence="2">Uncharacterized protein</fullName>
    </submittedName>
</protein>